<keyword evidence="1" id="KW-0812">Transmembrane</keyword>
<dbReference type="Proteomes" id="UP000051887">
    <property type="component" value="Unassembled WGS sequence"/>
</dbReference>
<keyword evidence="1" id="KW-1133">Transmembrane helix</keyword>
<evidence type="ECO:0000256" key="1">
    <source>
        <dbReference type="SAM" id="Phobius"/>
    </source>
</evidence>
<evidence type="ECO:0000313" key="5">
    <source>
        <dbReference type="Proteomes" id="UP000051887"/>
    </source>
</evidence>
<organism evidence="3 5">
    <name type="scientific">Thalassovita autumnalis</name>
    <dbReference type="NCBI Taxonomy" id="2072972"/>
    <lineage>
        <taxon>Bacteria</taxon>
        <taxon>Pseudomonadati</taxon>
        <taxon>Pseudomonadota</taxon>
        <taxon>Alphaproteobacteria</taxon>
        <taxon>Rhodobacterales</taxon>
        <taxon>Roseobacteraceae</taxon>
        <taxon>Thalassovita</taxon>
    </lineage>
</organism>
<dbReference type="EMBL" id="CYSB01000035">
    <property type="protein sequence ID" value="CUH68615.1"/>
    <property type="molecule type" value="Genomic_DNA"/>
</dbReference>
<gene>
    <name evidence="2" type="ORF">TL5118_02694</name>
    <name evidence="3" type="ORF">TL5120_03938</name>
</gene>
<feature type="transmembrane region" description="Helical" evidence="1">
    <location>
        <begin position="112"/>
        <end position="138"/>
    </location>
</feature>
<dbReference type="NCBIfam" id="NF047644">
    <property type="entry name" value="TsoY_fam"/>
    <property type="match status" value="1"/>
</dbReference>
<protein>
    <submittedName>
        <fullName evidence="3">Uncharacterized protein</fullName>
    </submittedName>
</protein>
<feature type="transmembrane region" description="Helical" evidence="1">
    <location>
        <begin position="66"/>
        <end position="91"/>
    </location>
</feature>
<reference evidence="3 5" key="1">
    <citation type="submission" date="2015-09" db="EMBL/GenBank/DDBJ databases">
        <authorList>
            <consortium name="Swine Surveillance"/>
        </authorList>
    </citation>
    <scope>NUCLEOTIDE SEQUENCE [LARGE SCALE GENOMIC DNA]</scope>
    <source>
        <strain evidence="3 5">5120</strain>
    </source>
</reference>
<dbReference type="RefSeq" id="WP_058245247.1">
    <property type="nucleotide sequence ID" value="NZ_CYSB01000035.1"/>
</dbReference>
<proteinExistence type="predicted"/>
<feature type="transmembrane region" description="Helical" evidence="1">
    <location>
        <begin position="291"/>
        <end position="312"/>
    </location>
</feature>
<keyword evidence="1" id="KW-0472">Membrane</keyword>
<evidence type="ECO:0000313" key="4">
    <source>
        <dbReference type="Proteomes" id="UP000051086"/>
    </source>
</evidence>
<feature type="transmembrane region" description="Helical" evidence="1">
    <location>
        <begin position="144"/>
        <end position="164"/>
    </location>
</feature>
<accession>A0A0P1FKN7</accession>
<feature type="transmembrane region" description="Helical" evidence="1">
    <location>
        <begin position="15"/>
        <end position="38"/>
    </location>
</feature>
<feature type="transmembrane region" description="Helical" evidence="1">
    <location>
        <begin position="366"/>
        <end position="385"/>
    </location>
</feature>
<name>A0A0P1FKN7_9RHOB</name>
<feature type="transmembrane region" description="Helical" evidence="1">
    <location>
        <begin position="252"/>
        <end position="271"/>
    </location>
</feature>
<sequence>MAQTLSRPADRYNPLYFLASLGAGGLSVTFFMYLMFWIPHPGQPVPVFEDIARALSTGSIPMQASVIIALAGIAVFAAMNLTSLVWNLRALSAFKRTQAYEALTKTNAQSSLLAAPLAAAMSINGMFIVGLVFVPGLWSVVEYLFPLAMVAFLALGIWALRLIGDYLGRILSQTGAFDLKAHNSFAQMLPAFALSMIGVGLSAPAAMSTNQTVVGVALILSSFFAVAALLYAAIAGFTAMSAMLQHGTAKEAAPTLLILVPLMTVLGILFLRQNHGLHTQFDSHVTAGETMMMLGRMLAVQIAFLLLGLTVLKRLGYFRDFVFGRKASPGSYALVCPGVALSVMLHFFVNKGLVGTGVIDKFSTPYWALTALALLSQILMIALVLRLNRQHFRPVPQASALPAE</sequence>
<dbReference type="OrthoDB" id="9156251at2"/>
<reference evidence="2 4" key="2">
    <citation type="submission" date="2015-09" db="EMBL/GenBank/DDBJ databases">
        <authorList>
            <person name="Rodrigo-Torres L."/>
            <person name="Arahal D.R."/>
        </authorList>
    </citation>
    <scope>NUCLEOTIDE SEQUENCE [LARGE SCALE GENOMIC DNA]</scope>
    <source>
        <strain evidence="2 4">CECT 5118</strain>
    </source>
</reference>
<feature type="transmembrane region" description="Helical" evidence="1">
    <location>
        <begin position="332"/>
        <end position="354"/>
    </location>
</feature>
<evidence type="ECO:0000313" key="3">
    <source>
        <dbReference type="EMBL" id="CUH74120.1"/>
    </source>
</evidence>
<evidence type="ECO:0000313" key="2">
    <source>
        <dbReference type="EMBL" id="CUH68615.1"/>
    </source>
</evidence>
<dbReference type="EMBL" id="CYSC01000044">
    <property type="protein sequence ID" value="CUH74120.1"/>
    <property type="molecule type" value="Genomic_DNA"/>
</dbReference>
<keyword evidence="4" id="KW-1185">Reference proteome</keyword>
<dbReference type="InterPro" id="IPR059133">
    <property type="entry name" value="TsoY-like"/>
</dbReference>
<feature type="transmembrane region" description="Helical" evidence="1">
    <location>
        <begin position="185"/>
        <end position="207"/>
    </location>
</feature>
<dbReference type="AlphaFoldDB" id="A0A0P1FKN7"/>
<dbReference type="Proteomes" id="UP000051086">
    <property type="component" value="Unassembled WGS sequence"/>
</dbReference>
<feature type="transmembrane region" description="Helical" evidence="1">
    <location>
        <begin position="213"/>
        <end position="240"/>
    </location>
</feature>